<dbReference type="Pfam" id="PF13410">
    <property type="entry name" value="GST_C_2"/>
    <property type="match status" value="1"/>
</dbReference>
<dbReference type="SUPFAM" id="SSF52833">
    <property type="entry name" value="Thioredoxin-like"/>
    <property type="match status" value="1"/>
</dbReference>
<evidence type="ECO:0000313" key="4">
    <source>
        <dbReference type="Proteomes" id="UP001528673"/>
    </source>
</evidence>
<evidence type="ECO:0000259" key="2">
    <source>
        <dbReference type="PROSITE" id="PS50405"/>
    </source>
</evidence>
<dbReference type="Gene3D" id="1.20.1050.10">
    <property type="match status" value="1"/>
</dbReference>
<dbReference type="InterPro" id="IPR004045">
    <property type="entry name" value="Glutathione_S-Trfase_N"/>
</dbReference>
<dbReference type="InterPro" id="IPR036249">
    <property type="entry name" value="Thioredoxin-like_sf"/>
</dbReference>
<name>A0ABT5MZJ6_9BURK</name>
<dbReference type="Gene3D" id="3.40.30.10">
    <property type="entry name" value="Glutaredoxin"/>
    <property type="match status" value="1"/>
</dbReference>
<sequence length="226" mass="25227">MTCPAAAADTLPVLYSFRRCPYAMRARLALRACGLPVRLREVVLRQKPAALLALNPAGTVPVLHGPQGLLLLHSLEIMRWAFAKQAPAGWWQPRSPAEVALEAQWLHANDGDFKRALDGYKYPERHPSQSAQDWREQAVAGQLRPLEAQLQSHGQAHVWGAEPGLLDLALWPFVRQFAQVDAAWWDRASGLDAVRAWLRRGLSGPLFESVMDKYPAWQPGDADVLF</sequence>
<dbReference type="InterPro" id="IPR050983">
    <property type="entry name" value="GST_Omega/HSP26"/>
</dbReference>
<dbReference type="InterPro" id="IPR040079">
    <property type="entry name" value="Glutathione_S-Trfase"/>
</dbReference>
<proteinExistence type="predicted"/>
<accession>A0ABT5MZJ6</accession>
<dbReference type="RefSeq" id="WP_273951967.1">
    <property type="nucleotide sequence ID" value="NZ_JAQSIP010000005.1"/>
</dbReference>
<protein>
    <submittedName>
        <fullName evidence="3">Glutathione S-transferase N-terminal domain-containing protein</fullName>
    </submittedName>
</protein>
<feature type="domain" description="GST C-terminal" evidence="2">
    <location>
        <begin position="95"/>
        <end position="219"/>
    </location>
</feature>
<feature type="domain" description="GST N-terminal" evidence="1">
    <location>
        <begin position="10"/>
        <end position="89"/>
    </location>
</feature>
<dbReference type="SFLD" id="SFLDS00019">
    <property type="entry name" value="Glutathione_Transferase_(cytos"/>
    <property type="match status" value="1"/>
</dbReference>
<dbReference type="EMBL" id="JAQSIP010000005">
    <property type="protein sequence ID" value="MDD0839508.1"/>
    <property type="molecule type" value="Genomic_DNA"/>
</dbReference>
<dbReference type="PROSITE" id="PS50404">
    <property type="entry name" value="GST_NTER"/>
    <property type="match status" value="1"/>
</dbReference>
<dbReference type="PROSITE" id="PS50405">
    <property type="entry name" value="GST_CTER"/>
    <property type="match status" value="1"/>
</dbReference>
<comment type="caution">
    <text evidence="3">The sequence shown here is derived from an EMBL/GenBank/DDBJ whole genome shotgun (WGS) entry which is preliminary data.</text>
</comment>
<dbReference type="SUPFAM" id="SSF47616">
    <property type="entry name" value="GST C-terminal domain-like"/>
    <property type="match status" value="1"/>
</dbReference>
<organism evidence="3 4">
    <name type="scientific">Curvibacter cyanobacteriorum</name>
    <dbReference type="NCBI Taxonomy" id="3026422"/>
    <lineage>
        <taxon>Bacteria</taxon>
        <taxon>Pseudomonadati</taxon>
        <taxon>Pseudomonadota</taxon>
        <taxon>Betaproteobacteria</taxon>
        <taxon>Burkholderiales</taxon>
        <taxon>Comamonadaceae</taxon>
        <taxon>Curvibacter</taxon>
    </lineage>
</organism>
<evidence type="ECO:0000259" key="1">
    <source>
        <dbReference type="PROSITE" id="PS50404"/>
    </source>
</evidence>
<gene>
    <name evidence="3" type="ORF">PSQ40_13065</name>
</gene>
<dbReference type="Pfam" id="PF13417">
    <property type="entry name" value="GST_N_3"/>
    <property type="match status" value="1"/>
</dbReference>
<dbReference type="Proteomes" id="UP001528673">
    <property type="component" value="Unassembled WGS sequence"/>
</dbReference>
<dbReference type="PANTHER" id="PTHR43968:SF6">
    <property type="entry name" value="GLUTATHIONE S-TRANSFERASE OMEGA"/>
    <property type="match status" value="1"/>
</dbReference>
<reference evidence="3 4" key="1">
    <citation type="submission" date="2023-02" db="EMBL/GenBank/DDBJ databases">
        <title>Bacterial whole genomic sequence of Curvibacter sp. HBC61.</title>
        <authorList>
            <person name="Le V."/>
            <person name="Ko S.-R."/>
            <person name="Ahn C.-Y."/>
            <person name="Oh H.-M."/>
        </authorList>
    </citation>
    <scope>NUCLEOTIDE SEQUENCE [LARGE SCALE GENOMIC DNA]</scope>
    <source>
        <strain evidence="3 4">HBC61</strain>
    </source>
</reference>
<keyword evidence="4" id="KW-1185">Reference proteome</keyword>
<dbReference type="InterPro" id="IPR036282">
    <property type="entry name" value="Glutathione-S-Trfase_C_sf"/>
</dbReference>
<dbReference type="InterPro" id="IPR010987">
    <property type="entry name" value="Glutathione-S-Trfase_C-like"/>
</dbReference>
<dbReference type="PANTHER" id="PTHR43968">
    <property type="match status" value="1"/>
</dbReference>
<evidence type="ECO:0000313" key="3">
    <source>
        <dbReference type="EMBL" id="MDD0839508.1"/>
    </source>
</evidence>